<gene>
    <name evidence="3" type="ORF">DRP43_03515</name>
</gene>
<dbReference type="EMBL" id="QNBD01000141">
    <property type="protein sequence ID" value="RKX70302.1"/>
    <property type="molecule type" value="Genomic_DNA"/>
</dbReference>
<keyword evidence="1" id="KW-0472">Membrane</keyword>
<feature type="transmembrane region" description="Helical" evidence="1">
    <location>
        <begin position="14"/>
        <end position="35"/>
    </location>
</feature>
<organism evidence="3 4">
    <name type="scientific">candidate division TA06 bacterium</name>
    <dbReference type="NCBI Taxonomy" id="2250710"/>
    <lineage>
        <taxon>Bacteria</taxon>
        <taxon>Bacteria division TA06</taxon>
    </lineage>
</organism>
<evidence type="ECO:0000313" key="4">
    <source>
        <dbReference type="Proteomes" id="UP000271125"/>
    </source>
</evidence>
<feature type="transmembrane region" description="Helical" evidence="1">
    <location>
        <begin position="47"/>
        <end position="65"/>
    </location>
</feature>
<proteinExistence type="predicted"/>
<evidence type="ECO:0000256" key="1">
    <source>
        <dbReference type="SAM" id="Phobius"/>
    </source>
</evidence>
<keyword evidence="1" id="KW-1133">Transmembrane helix</keyword>
<dbReference type="Pfam" id="PF00892">
    <property type="entry name" value="EamA"/>
    <property type="match status" value="1"/>
</dbReference>
<dbReference type="Proteomes" id="UP000271125">
    <property type="component" value="Unassembled WGS sequence"/>
</dbReference>
<evidence type="ECO:0000313" key="3">
    <source>
        <dbReference type="EMBL" id="RKX70302.1"/>
    </source>
</evidence>
<feature type="domain" description="EamA" evidence="2">
    <location>
        <begin position="17"/>
        <end position="65"/>
    </location>
</feature>
<keyword evidence="1" id="KW-0812">Transmembrane</keyword>
<name>A0A660SID6_UNCT6</name>
<dbReference type="AlphaFoldDB" id="A0A660SID6"/>
<dbReference type="InterPro" id="IPR000620">
    <property type="entry name" value="EamA_dom"/>
</dbReference>
<reference evidence="3 4" key="1">
    <citation type="submission" date="2018-06" db="EMBL/GenBank/DDBJ databases">
        <title>Extensive metabolic versatility and redundancy in microbially diverse, dynamic hydrothermal sediments.</title>
        <authorList>
            <person name="Dombrowski N."/>
            <person name="Teske A."/>
            <person name="Baker B.J."/>
        </authorList>
    </citation>
    <scope>NUCLEOTIDE SEQUENCE [LARGE SCALE GENOMIC DNA]</scope>
    <source>
        <strain evidence="3">B10_G13</strain>
    </source>
</reference>
<sequence length="80" mass="9790">MIELVLNQRNNNRLVLITIMYFLITAFLFSSMEIVSKPLMKVYDPMYLTFLRFFLGLLILLPFYMEQFYSYPYYLYSKQN</sequence>
<evidence type="ECO:0000259" key="2">
    <source>
        <dbReference type="Pfam" id="PF00892"/>
    </source>
</evidence>
<protein>
    <recommendedName>
        <fullName evidence="2">EamA domain-containing protein</fullName>
    </recommendedName>
</protein>
<comment type="caution">
    <text evidence="3">The sequence shown here is derived from an EMBL/GenBank/DDBJ whole genome shotgun (WGS) entry which is preliminary data.</text>
</comment>
<dbReference type="GO" id="GO:0016020">
    <property type="term" value="C:membrane"/>
    <property type="evidence" value="ECO:0007669"/>
    <property type="project" value="InterPro"/>
</dbReference>
<accession>A0A660SID6</accession>